<evidence type="ECO:0000256" key="6">
    <source>
        <dbReference type="ARBA" id="ARBA00022737"/>
    </source>
</evidence>
<feature type="binding site" description="covalent" evidence="9">
    <location>
        <position position="206"/>
    </location>
    <ligand>
        <name>heme c</name>
        <dbReference type="ChEBI" id="CHEBI:61717"/>
        <label>2</label>
    </ligand>
</feature>
<feature type="binding site" description="covalent" evidence="9">
    <location>
        <position position="332"/>
    </location>
    <ligand>
        <name>heme c</name>
        <dbReference type="ChEBI" id="CHEBI:61717"/>
        <label>3</label>
    </ligand>
</feature>
<keyword evidence="7 10" id="KW-0408">Iron</keyword>
<feature type="binding site" description="covalent" evidence="9">
    <location>
        <position position="57"/>
    </location>
    <ligand>
        <name>heme c</name>
        <dbReference type="ChEBI" id="CHEBI:61717"/>
        <label>1</label>
    </ligand>
</feature>
<comment type="subcellular location">
    <subcellularLocation>
        <location evidence="1">Cell membrane</location>
    </subcellularLocation>
</comment>
<sequence>MVRRWFLALVGVGGVAVLAYLAVAWRPAIAPIDPPVASSFPTELVARGQALASAGGCIDCHTIGNGPVGAGGVPFQRKFGTIFSTNITPDPEAGIGRWSLAAFARALRDGVARDGKHLFPVFPFVHLTKLSDADVGALYAYLMTLPPVKAPARPNTIPFPLDVRALQAAWKAIYLEPGPYRPDPTHDAEWNRGAYLVEGLTHCADCHTPRNLLGAEERGHPYAGALFGMLWATPLDITPSPAPWRRSELAHYLRDGQSETHGTALMAMQKVVRSLRALPDSDIDAIALYMSELMTTRPNHERGIVKALASPEPRDEAERIGSRAYIAACGRCHEQPGATPEAARSPIGLSSALWMPVPNNLLHIILDGIHRAEGVPGPTMPGFRDTLNDVEIGTIAQYLRKTRTTLEPWGEMQVMVPKMRDVPMP</sequence>
<feature type="domain" description="Cytochrome c" evidence="11">
    <location>
        <begin position="43"/>
        <end position="146"/>
    </location>
</feature>
<evidence type="ECO:0000256" key="3">
    <source>
        <dbReference type="ARBA" id="ARBA00022617"/>
    </source>
</evidence>
<dbReference type="EMBL" id="FUWJ01000003">
    <property type="protein sequence ID" value="SKA01948.1"/>
    <property type="molecule type" value="Genomic_DNA"/>
</dbReference>
<feature type="binding site" description="axial binding residue" evidence="10">
    <location>
        <position position="333"/>
    </location>
    <ligand>
        <name>heme c</name>
        <dbReference type="ChEBI" id="CHEBI:61717"/>
        <label>3</label>
    </ligand>
    <ligandPart>
        <name>Fe</name>
        <dbReference type="ChEBI" id="CHEBI:18248"/>
    </ligandPart>
</feature>
<dbReference type="GO" id="GO:0009055">
    <property type="term" value="F:electron transfer activity"/>
    <property type="evidence" value="ECO:0007669"/>
    <property type="project" value="InterPro"/>
</dbReference>
<gene>
    <name evidence="12" type="ORF">SAMN02745126_03168</name>
</gene>
<dbReference type="STRING" id="225324.SAMN02745126_03168"/>
<name>A0A1T4QFD8_9HYPH</name>
<evidence type="ECO:0000313" key="13">
    <source>
        <dbReference type="Proteomes" id="UP000190092"/>
    </source>
</evidence>
<dbReference type="PANTHER" id="PTHR35008">
    <property type="entry name" value="BLL4482 PROTEIN-RELATED"/>
    <property type="match status" value="1"/>
</dbReference>
<keyword evidence="4 10" id="KW-0479">Metal-binding</keyword>
<dbReference type="GO" id="GO:0016614">
    <property type="term" value="F:oxidoreductase activity, acting on CH-OH group of donors"/>
    <property type="evidence" value="ECO:0007669"/>
    <property type="project" value="InterPro"/>
</dbReference>
<dbReference type="PANTHER" id="PTHR35008:SF8">
    <property type="entry name" value="ALCOHOL DEHYDROGENASE CYTOCHROME C SUBUNIT"/>
    <property type="match status" value="1"/>
</dbReference>
<dbReference type="AlphaFoldDB" id="A0A1T4QFD8"/>
<dbReference type="SUPFAM" id="SSF46626">
    <property type="entry name" value="Cytochrome c"/>
    <property type="match status" value="3"/>
</dbReference>
<dbReference type="InterPro" id="IPR036909">
    <property type="entry name" value="Cyt_c-like_dom_sf"/>
</dbReference>
<dbReference type="PROSITE" id="PS51007">
    <property type="entry name" value="CYTC"/>
    <property type="match status" value="3"/>
</dbReference>
<keyword evidence="6" id="KW-0677">Repeat</keyword>
<feature type="binding site" description="axial binding residue" evidence="10">
    <location>
        <position position="207"/>
    </location>
    <ligand>
        <name>heme c</name>
        <dbReference type="ChEBI" id="CHEBI:61717"/>
        <label>2</label>
    </ligand>
    <ligandPart>
        <name>Fe</name>
        <dbReference type="ChEBI" id="CHEBI:18248"/>
    </ligandPart>
</feature>
<accession>A0A1T4QFD8</accession>
<keyword evidence="5" id="KW-0732">Signal</keyword>
<dbReference type="Pfam" id="PF00034">
    <property type="entry name" value="Cytochrom_C"/>
    <property type="match status" value="1"/>
</dbReference>
<protein>
    <submittedName>
        <fullName evidence="12">Cytochrome c, mono-and diheme variants</fullName>
    </submittedName>
</protein>
<keyword evidence="8" id="KW-0472">Membrane</keyword>
<evidence type="ECO:0000259" key="11">
    <source>
        <dbReference type="PROSITE" id="PS51007"/>
    </source>
</evidence>
<dbReference type="OrthoDB" id="9811281at2"/>
<feature type="binding site" description="covalent" evidence="9">
    <location>
        <position position="203"/>
    </location>
    <ligand>
        <name>heme c</name>
        <dbReference type="ChEBI" id="CHEBI:61717"/>
        <label>2</label>
    </ligand>
</feature>
<evidence type="ECO:0000313" key="12">
    <source>
        <dbReference type="EMBL" id="SKA01948.1"/>
    </source>
</evidence>
<dbReference type="InterPro" id="IPR009056">
    <property type="entry name" value="Cyt_c-like_dom"/>
</dbReference>
<comment type="cofactor">
    <cofactor evidence="9">
        <name>heme c</name>
        <dbReference type="ChEBI" id="CHEBI:61717"/>
    </cofactor>
    <text evidence="9">Binds 3 heme c groups covalently per subunit.</text>
</comment>
<dbReference type="GO" id="GO:0020037">
    <property type="term" value="F:heme binding"/>
    <property type="evidence" value="ECO:0007669"/>
    <property type="project" value="InterPro"/>
</dbReference>
<dbReference type="InterPro" id="IPR014353">
    <property type="entry name" value="Membr-bd_ADH_cyt_c"/>
</dbReference>
<evidence type="ECO:0000256" key="10">
    <source>
        <dbReference type="PIRSR" id="PIRSR000018-51"/>
    </source>
</evidence>
<evidence type="ECO:0000256" key="8">
    <source>
        <dbReference type="ARBA" id="ARBA00023136"/>
    </source>
</evidence>
<reference evidence="13" key="1">
    <citation type="submission" date="2017-02" db="EMBL/GenBank/DDBJ databases">
        <authorList>
            <person name="Varghese N."/>
            <person name="Submissions S."/>
        </authorList>
    </citation>
    <scope>NUCLEOTIDE SEQUENCE [LARGE SCALE GENOMIC DNA]</scope>
    <source>
        <strain evidence="13">ATCC 27094</strain>
    </source>
</reference>
<evidence type="ECO:0000256" key="1">
    <source>
        <dbReference type="ARBA" id="ARBA00004236"/>
    </source>
</evidence>
<proteinExistence type="predicted"/>
<feature type="binding site" description="covalent" evidence="9">
    <location>
        <position position="60"/>
    </location>
    <ligand>
        <name>heme c</name>
        <dbReference type="ChEBI" id="CHEBI:61717"/>
        <label>1</label>
    </ligand>
</feature>
<dbReference type="GO" id="GO:0005886">
    <property type="term" value="C:plasma membrane"/>
    <property type="evidence" value="ECO:0007669"/>
    <property type="project" value="UniProtKB-SubCell"/>
</dbReference>
<dbReference type="Pfam" id="PF13442">
    <property type="entry name" value="Cytochrome_CBB3"/>
    <property type="match status" value="1"/>
</dbReference>
<feature type="domain" description="Cytochrome c" evidence="11">
    <location>
        <begin position="188"/>
        <end position="294"/>
    </location>
</feature>
<evidence type="ECO:0000256" key="4">
    <source>
        <dbReference type="ARBA" id="ARBA00022723"/>
    </source>
</evidence>
<keyword evidence="13" id="KW-1185">Reference proteome</keyword>
<evidence type="ECO:0000256" key="7">
    <source>
        <dbReference type="ARBA" id="ARBA00023004"/>
    </source>
</evidence>
<keyword evidence="2" id="KW-1003">Cell membrane</keyword>
<dbReference type="Proteomes" id="UP000190092">
    <property type="component" value="Unassembled WGS sequence"/>
</dbReference>
<evidence type="ECO:0000256" key="2">
    <source>
        <dbReference type="ARBA" id="ARBA00022475"/>
    </source>
</evidence>
<organism evidence="12 13">
    <name type="scientific">Enhydrobacter aerosaccus</name>
    <dbReference type="NCBI Taxonomy" id="225324"/>
    <lineage>
        <taxon>Bacteria</taxon>
        <taxon>Pseudomonadati</taxon>
        <taxon>Pseudomonadota</taxon>
        <taxon>Alphaproteobacteria</taxon>
        <taxon>Hyphomicrobiales</taxon>
        <taxon>Enhydrobacter</taxon>
    </lineage>
</organism>
<evidence type="ECO:0000256" key="9">
    <source>
        <dbReference type="PIRSR" id="PIRSR000018-50"/>
    </source>
</evidence>
<keyword evidence="3 9" id="KW-0349">Heme</keyword>
<dbReference type="PIRSF" id="PIRSF000018">
    <property type="entry name" value="Mb_ADH_cyt_c"/>
    <property type="match status" value="1"/>
</dbReference>
<dbReference type="Gene3D" id="1.10.760.10">
    <property type="entry name" value="Cytochrome c-like domain"/>
    <property type="match status" value="2"/>
</dbReference>
<dbReference type="GO" id="GO:0005506">
    <property type="term" value="F:iron ion binding"/>
    <property type="evidence" value="ECO:0007669"/>
    <property type="project" value="InterPro"/>
</dbReference>
<dbReference type="InterPro" id="IPR051459">
    <property type="entry name" value="Cytochrome_c-type_DH"/>
</dbReference>
<dbReference type="RefSeq" id="WP_085934871.1">
    <property type="nucleotide sequence ID" value="NZ_FUWJ01000003.1"/>
</dbReference>
<feature type="domain" description="Cytochrome c" evidence="11">
    <location>
        <begin position="316"/>
        <end position="403"/>
    </location>
</feature>
<feature type="binding site" description="covalent" evidence="9">
    <location>
        <position position="329"/>
    </location>
    <ligand>
        <name>heme c</name>
        <dbReference type="ChEBI" id="CHEBI:61717"/>
        <label>3</label>
    </ligand>
</feature>
<evidence type="ECO:0000256" key="5">
    <source>
        <dbReference type="ARBA" id="ARBA00022729"/>
    </source>
</evidence>
<feature type="binding site" description="axial binding residue" evidence="10">
    <location>
        <position position="61"/>
    </location>
    <ligand>
        <name>heme c</name>
        <dbReference type="ChEBI" id="CHEBI:61717"/>
        <label>1</label>
    </ligand>
    <ligandPart>
        <name>Fe</name>
        <dbReference type="ChEBI" id="CHEBI:18248"/>
    </ligandPart>
</feature>